<dbReference type="InterPro" id="IPR008179">
    <property type="entry name" value="HisE"/>
</dbReference>
<dbReference type="SUPFAM" id="SSF101386">
    <property type="entry name" value="all-alpha NTP pyrophosphatases"/>
    <property type="match status" value="1"/>
</dbReference>
<keyword evidence="6 9" id="KW-0378">Hydrolase</keyword>
<proteinExistence type="inferred from homology"/>
<dbReference type="PANTHER" id="PTHR42945">
    <property type="entry name" value="HISTIDINE BIOSYNTHESIS BIFUNCTIONAL PROTEIN"/>
    <property type="match status" value="1"/>
</dbReference>
<comment type="pathway">
    <text evidence="2 9">Amino-acid biosynthesis; L-histidine biosynthesis; L-histidine from 5-phospho-alpha-D-ribose 1-diphosphate: step 2/9.</text>
</comment>
<evidence type="ECO:0000256" key="2">
    <source>
        <dbReference type="ARBA" id="ARBA00005204"/>
    </source>
</evidence>
<dbReference type="PANTHER" id="PTHR42945:SF1">
    <property type="entry name" value="HISTIDINE BIOSYNTHESIS BIFUNCTIONAL PROTEIN HIS7"/>
    <property type="match status" value="1"/>
</dbReference>
<dbReference type="Pfam" id="PF01503">
    <property type="entry name" value="PRA-PH"/>
    <property type="match status" value="1"/>
</dbReference>
<evidence type="ECO:0000256" key="8">
    <source>
        <dbReference type="ARBA" id="ARBA00023102"/>
    </source>
</evidence>
<organism evidence="10 11">
    <name type="scientific">Caulobacter segnis</name>
    <dbReference type="NCBI Taxonomy" id="88688"/>
    <lineage>
        <taxon>Bacteria</taxon>
        <taxon>Pseudomonadati</taxon>
        <taxon>Pseudomonadota</taxon>
        <taxon>Alphaproteobacteria</taxon>
        <taxon>Caulobacterales</taxon>
        <taxon>Caulobacteraceae</taxon>
        <taxon>Caulobacter</taxon>
    </lineage>
</organism>
<evidence type="ECO:0000256" key="5">
    <source>
        <dbReference type="ARBA" id="ARBA00022741"/>
    </source>
</evidence>
<sequence>MSQRLTAVLERLAATIEARKGGDPSVSYTAKLLNDPALAAKKLGEEAVETVIAAVALKSQEGGPEALAAESADLLYHWLALMAASGVSLDAVAEKLEAREGTSGIAEKASRTR</sequence>
<evidence type="ECO:0000313" key="11">
    <source>
        <dbReference type="Proteomes" id="UP001057520"/>
    </source>
</evidence>
<keyword evidence="8 9" id="KW-0368">Histidine biosynthesis</keyword>
<name>A0ABY4ZTJ8_9CAUL</name>
<comment type="similarity">
    <text evidence="3 9">Belongs to the PRA-PH family.</text>
</comment>
<dbReference type="NCBIfam" id="TIGR03188">
    <property type="entry name" value="histidine_hisI"/>
    <property type="match status" value="1"/>
</dbReference>
<dbReference type="EC" id="3.6.1.31" evidence="9"/>
<evidence type="ECO:0000256" key="4">
    <source>
        <dbReference type="ARBA" id="ARBA00022605"/>
    </source>
</evidence>
<dbReference type="GO" id="GO:0004636">
    <property type="term" value="F:phosphoribosyl-ATP diphosphatase activity"/>
    <property type="evidence" value="ECO:0007669"/>
    <property type="project" value="UniProtKB-EC"/>
</dbReference>
<keyword evidence="7 9" id="KW-0067">ATP-binding</keyword>
<evidence type="ECO:0000313" key="10">
    <source>
        <dbReference type="EMBL" id="USQ96005.1"/>
    </source>
</evidence>
<comment type="catalytic activity">
    <reaction evidence="1 9">
        <text>1-(5-phospho-beta-D-ribosyl)-ATP + H2O = 1-(5-phospho-beta-D-ribosyl)-5'-AMP + diphosphate + H(+)</text>
        <dbReference type="Rhea" id="RHEA:22828"/>
        <dbReference type="ChEBI" id="CHEBI:15377"/>
        <dbReference type="ChEBI" id="CHEBI:15378"/>
        <dbReference type="ChEBI" id="CHEBI:33019"/>
        <dbReference type="ChEBI" id="CHEBI:59457"/>
        <dbReference type="ChEBI" id="CHEBI:73183"/>
        <dbReference type="EC" id="3.6.1.31"/>
    </reaction>
</comment>
<comment type="subcellular location">
    <subcellularLocation>
        <location evidence="9">Cytoplasm</location>
    </subcellularLocation>
</comment>
<evidence type="ECO:0000256" key="6">
    <source>
        <dbReference type="ARBA" id="ARBA00022801"/>
    </source>
</evidence>
<dbReference type="EMBL" id="CP096040">
    <property type="protein sequence ID" value="USQ96005.1"/>
    <property type="molecule type" value="Genomic_DNA"/>
</dbReference>
<dbReference type="InterPro" id="IPR021130">
    <property type="entry name" value="PRib-ATP_PPHydrolase-like"/>
</dbReference>
<dbReference type="NCBIfam" id="NF001613">
    <property type="entry name" value="PRK00400.1-5"/>
    <property type="match status" value="1"/>
</dbReference>
<keyword evidence="9" id="KW-0963">Cytoplasm</keyword>
<keyword evidence="11" id="KW-1185">Reference proteome</keyword>
<dbReference type="Gene3D" id="1.10.287.1080">
    <property type="entry name" value="MazG-like"/>
    <property type="match status" value="1"/>
</dbReference>
<keyword evidence="5 9" id="KW-0547">Nucleotide-binding</keyword>
<reference evidence="10 11" key="1">
    <citation type="submission" date="2022-04" db="EMBL/GenBank/DDBJ databases">
        <title>Genome sequence of soybean root-associated Caulobacter segnis RL271.</title>
        <authorList>
            <person name="Longley R."/>
            <person name="Bonito G."/>
            <person name="Trigodet F."/>
            <person name="Crosson S."/>
            <person name="Fiebig A."/>
        </authorList>
    </citation>
    <scope>NUCLEOTIDE SEQUENCE [LARGE SCALE GENOMIC DNA]</scope>
    <source>
        <strain evidence="10 11">RL271</strain>
    </source>
</reference>
<evidence type="ECO:0000256" key="7">
    <source>
        <dbReference type="ARBA" id="ARBA00022840"/>
    </source>
</evidence>
<accession>A0ABY4ZTJ8</accession>
<evidence type="ECO:0000256" key="3">
    <source>
        <dbReference type="ARBA" id="ARBA00009392"/>
    </source>
</evidence>
<dbReference type="Proteomes" id="UP001057520">
    <property type="component" value="Chromosome"/>
</dbReference>
<evidence type="ECO:0000256" key="1">
    <source>
        <dbReference type="ARBA" id="ARBA00001460"/>
    </source>
</evidence>
<protein>
    <recommendedName>
        <fullName evidence="9">Phosphoribosyl-ATP pyrophosphatase</fullName>
        <shortName evidence="9">PRA-PH</shortName>
        <ecNumber evidence="9">3.6.1.31</ecNumber>
    </recommendedName>
</protein>
<evidence type="ECO:0000256" key="9">
    <source>
        <dbReference type="HAMAP-Rule" id="MF_01020"/>
    </source>
</evidence>
<dbReference type="CDD" id="cd11534">
    <property type="entry name" value="NTP-PPase_HisIE_like"/>
    <property type="match status" value="1"/>
</dbReference>
<gene>
    <name evidence="9" type="primary">hisE</name>
    <name evidence="10" type="ORF">MZV50_26305</name>
</gene>
<keyword evidence="4 9" id="KW-0028">Amino-acid biosynthesis</keyword>
<dbReference type="HAMAP" id="MF_01020">
    <property type="entry name" value="HisE"/>
    <property type="match status" value="1"/>
</dbReference>